<dbReference type="GO" id="GO:0016020">
    <property type="term" value="C:membrane"/>
    <property type="evidence" value="ECO:0007669"/>
    <property type="project" value="UniProtKB-SubCell"/>
</dbReference>
<sequence>MKINKLKRCLEKAQGEDGFTLIELMVVVLIIGILMAIAIPTFLGAQKSAQDRSAQSDLRNLLTSEVSYYTQNQYYANATDLANQDPSFASKLSGTSPAITVAAPSGETLSSSGATTVCLSEASQSGTTWGIEEIATGSGAGTWYYKGTGSFSCSATPTAVAGSLSQDAASVGW</sequence>
<dbReference type="SUPFAM" id="SSF54523">
    <property type="entry name" value="Pili subunits"/>
    <property type="match status" value="1"/>
</dbReference>
<evidence type="ECO:0000256" key="4">
    <source>
        <dbReference type="ARBA" id="ARBA00022989"/>
    </source>
</evidence>
<dbReference type="NCBIfam" id="TIGR02532">
    <property type="entry name" value="IV_pilin_GFxxxE"/>
    <property type="match status" value="1"/>
</dbReference>
<dbReference type="AlphaFoldDB" id="A0A1M4T4M6"/>
<dbReference type="PANTHER" id="PTHR30093">
    <property type="entry name" value="GENERAL SECRETION PATHWAY PROTEIN G"/>
    <property type="match status" value="1"/>
</dbReference>
<organism evidence="7 8">
    <name type="scientific">Ferrithrix thermotolerans DSM 19514</name>
    <dbReference type="NCBI Taxonomy" id="1121881"/>
    <lineage>
        <taxon>Bacteria</taxon>
        <taxon>Bacillati</taxon>
        <taxon>Actinomycetota</taxon>
        <taxon>Acidimicrobiia</taxon>
        <taxon>Acidimicrobiales</taxon>
        <taxon>Acidimicrobiaceae</taxon>
        <taxon>Ferrithrix</taxon>
    </lineage>
</organism>
<keyword evidence="3 6" id="KW-0812">Transmembrane</keyword>
<accession>A0A1M4T4M6</accession>
<dbReference type="Gene3D" id="3.30.700.10">
    <property type="entry name" value="Glycoprotein, Type 4 Pilin"/>
    <property type="match status" value="1"/>
</dbReference>
<dbReference type="Proteomes" id="UP000184295">
    <property type="component" value="Unassembled WGS sequence"/>
</dbReference>
<keyword evidence="2" id="KW-0488">Methylation</keyword>
<evidence type="ECO:0000256" key="2">
    <source>
        <dbReference type="ARBA" id="ARBA00022481"/>
    </source>
</evidence>
<evidence type="ECO:0000313" key="8">
    <source>
        <dbReference type="Proteomes" id="UP000184295"/>
    </source>
</evidence>
<evidence type="ECO:0000256" key="6">
    <source>
        <dbReference type="SAM" id="Phobius"/>
    </source>
</evidence>
<dbReference type="InterPro" id="IPR045584">
    <property type="entry name" value="Pilin-like"/>
</dbReference>
<evidence type="ECO:0000256" key="5">
    <source>
        <dbReference type="ARBA" id="ARBA00023136"/>
    </source>
</evidence>
<protein>
    <submittedName>
        <fullName evidence="7">Prepilin-type N-terminal cleavage/methylation domain-containing protein</fullName>
    </submittedName>
</protein>
<evidence type="ECO:0000256" key="1">
    <source>
        <dbReference type="ARBA" id="ARBA00004167"/>
    </source>
</evidence>
<feature type="transmembrane region" description="Helical" evidence="6">
    <location>
        <begin position="21"/>
        <end position="43"/>
    </location>
</feature>
<gene>
    <name evidence="7" type="ORF">SAMN02745225_00491</name>
</gene>
<evidence type="ECO:0000256" key="3">
    <source>
        <dbReference type="ARBA" id="ARBA00022692"/>
    </source>
</evidence>
<evidence type="ECO:0000313" key="7">
    <source>
        <dbReference type="EMBL" id="SHE39287.1"/>
    </source>
</evidence>
<proteinExistence type="predicted"/>
<keyword evidence="5 6" id="KW-0472">Membrane</keyword>
<dbReference type="InterPro" id="IPR012902">
    <property type="entry name" value="N_methyl_site"/>
</dbReference>
<reference evidence="8" key="1">
    <citation type="submission" date="2016-11" db="EMBL/GenBank/DDBJ databases">
        <authorList>
            <person name="Varghese N."/>
            <person name="Submissions S."/>
        </authorList>
    </citation>
    <scope>NUCLEOTIDE SEQUENCE [LARGE SCALE GENOMIC DNA]</scope>
    <source>
        <strain evidence="8">DSM 19514</strain>
    </source>
</reference>
<dbReference type="STRING" id="1121881.SAMN02745225_00491"/>
<dbReference type="PANTHER" id="PTHR30093:SF44">
    <property type="entry name" value="TYPE II SECRETION SYSTEM CORE PROTEIN G"/>
    <property type="match status" value="1"/>
</dbReference>
<dbReference type="EMBL" id="FQUL01000004">
    <property type="protein sequence ID" value="SHE39287.1"/>
    <property type="molecule type" value="Genomic_DNA"/>
</dbReference>
<dbReference type="Pfam" id="PF07963">
    <property type="entry name" value="N_methyl"/>
    <property type="match status" value="1"/>
</dbReference>
<keyword evidence="4 6" id="KW-1133">Transmembrane helix</keyword>
<comment type="subcellular location">
    <subcellularLocation>
        <location evidence="1">Membrane</location>
        <topology evidence="1">Single-pass membrane protein</topology>
    </subcellularLocation>
</comment>
<dbReference type="RefSeq" id="WP_072788399.1">
    <property type="nucleotide sequence ID" value="NZ_FQUL01000004.1"/>
</dbReference>
<name>A0A1M4T4M6_9ACTN</name>
<keyword evidence="8" id="KW-1185">Reference proteome</keyword>